<dbReference type="EMBL" id="CP079194">
    <property type="protein sequence ID" value="QXT40577.1"/>
    <property type="molecule type" value="Genomic_DNA"/>
</dbReference>
<gene>
    <name evidence="5" type="ORF">KYE46_04865</name>
</gene>
<dbReference type="AlphaFoldDB" id="A0A8F6TZG9"/>
<keyword evidence="3" id="KW-0472">Membrane</keyword>
<dbReference type="GO" id="GO:0016780">
    <property type="term" value="F:phosphotransferase activity, for other substituted phosphate groups"/>
    <property type="evidence" value="ECO:0007669"/>
    <property type="project" value="TreeGrafter"/>
</dbReference>
<evidence type="ECO:0000313" key="5">
    <source>
        <dbReference type="EMBL" id="QXT40577.1"/>
    </source>
</evidence>
<dbReference type="PANTHER" id="PTHR30576">
    <property type="entry name" value="COLANIC BIOSYNTHESIS UDP-GLUCOSE LIPID CARRIER TRANSFERASE"/>
    <property type="match status" value="1"/>
</dbReference>
<dbReference type="PANTHER" id="PTHR30576:SF0">
    <property type="entry name" value="UNDECAPRENYL-PHOSPHATE N-ACETYLGALACTOSAMINYL 1-PHOSPHATE TRANSFERASE-RELATED"/>
    <property type="match status" value="1"/>
</dbReference>
<evidence type="ECO:0000313" key="6">
    <source>
        <dbReference type="Proteomes" id="UP000825009"/>
    </source>
</evidence>
<comment type="similarity">
    <text evidence="1">Belongs to the bacterial sugar transferase family.</text>
</comment>
<proteinExistence type="inferred from homology"/>
<evidence type="ECO:0000256" key="3">
    <source>
        <dbReference type="SAM" id="Phobius"/>
    </source>
</evidence>
<feature type="transmembrane region" description="Helical" evidence="3">
    <location>
        <begin position="44"/>
        <end position="64"/>
    </location>
</feature>
<dbReference type="RefSeq" id="WP_219003867.1">
    <property type="nucleotide sequence ID" value="NZ_CP079194.1"/>
</dbReference>
<dbReference type="Proteomes" id="UP000825009">
    <property type="component" value="Chromosome"/>
</dbReference>
<dbReference type="InterPro" id="IPR003362">
    <property type="entry name" value="Bact_transf"/>
</dbReference>
<evidence type="ECO:0000259" key="4">
    <source>
        <dbReference type="Pfam" id="PF02397"/>
    </source>
</evidence>
<sequence>MTIVPNFDRSLALPLQGFVDLAPPRGQRVGGSEAYWRVRAVLDVLGALALMPIVVLLGAALLILNPILNPGPLFYRQCRMGRGGESFVTYKFRTMAPGPCERGAFDPVEVDRITPLGRILRRMGLDELPQAINVLRREMSLIGPRPDCVHHAAEFLTRIPEYRQRLAFLPGMSGLSQIRHGYAVGLQDTRAKAATDAEYINRACFRLDAWIVWQTLLTMIHGRGD</sequence>
<dbReference type="KEGG" id="gce:KYE46_04865"/>
<evidence type="ECO:0000256" key="2">
    <source>
        <dbReference type="ARBA" id="ARBA00023169"/>
    </source>
</evidence>
<name>A0A8F6TZG9_9RHOB</name>
<keyword evidence="6" id="KW-1185">Reference proteome</keyword>
<reference evidence="5 6" key="1">
    <citation type="submission" date="2021-07" db="EMBL/GenBank/DDBJ databases">
        <title>A novel Jannaschia species isolated from marine dinoflagellate Ceratoperidinium margalefii.</title>
        <authorList>
            <person name="Jiang Y."/>
            <person name="Li Z."/>
        </authorList>
    </citation>
    <scope>NUCLEOTIDE SEQUENCE [LARGE SCALE GENOMIC DNA]</scope>
    <source>
        <strain evidence="5 6">J12C1-MA-4</strain>
    </source>
</reference>
<keyword evidence="2" id="KW-0270">Exopolysaccharide synthesis</keyword>
<dbReference type="GO" id="GO:0000271">
    <property type="term" value="P:polysaccharide biosynthetic process"/>
    <property type="evidence" value="ECO:0007669"/>
    <property type="project" value="UniProtKB-KW"/>
</dbReference>
<keyword evidence="5" id="KW-0808">Transferase</keyword>
<protein>
    <submittedName>
        <fullName evidence="5">Sugar transferase</fullName>
    </submittedName>
</protein>
<dbReference type="Pfam" id="PF02397">
    <property type="entry name" value="Bac_transf"/>
    <property type="match status" value="1"/>
</dbReference>
<feature type="domain" description="Bacterial sugar transferase" evidence="4">
    <location>
        <begin position="41"/>
        <end position="220"/>
    </location>
</feature>
<keyword evidence="3" id="KW-0812">Transmembrane</keyword>
<accession>A0A8F6TZG9</accession>
<evidence type="ECO:0000256" key="1">
    <source>
        <dbReference type="ARBA" id="ARBA00006464"/>
    </source>
</evidence>
<keyword evidence="3" id="KW-1133">Transmembrane helix</keyword>
<organism evidence="5 6">
    <name type="scientific">Gymnodinialimonas ceratoperidinii</name>
    <dbReference type="NCBI Taxonomy" id="2856823"/>
    <lineage>
        <taxon>Bacteria</taxon>
        <taxon>Pseudomonadati</taxon>
        <taxon>Pseudomonadota</taxon>
        <taxon>Alphaproteobacteria</taxon>
        <taxon>Rhodobacterales</taxon>
        <taxon>Paracoccaceae</taxon>
        <taxon>Gymnodinialimonas</taxon>
    </lineage>
</organism>